<evidence type="ECO:0000313" key="2">
    <source>
        <dbReference type="Proteomes" id="UP000515563"/>
    </source>
</evidence>
<proteinExistence type="predicted"/>
<dbReference type="Proteomes" id="UP000515563">
    <property type="component" value="Chromosome"/>
</dbReference>
<dbReference type="AlphaFoldDB" id="A0A7G6WRZ3"/>
<reference evidence="2" key="1">
    <citation type="submission" date="2019-09" db="EMBL/GenBank/DDBJ databases">
        <title>Antimicrobial potential of Antarctic Bacteria.</title>
        <authorList>
            <person name="Benaud N."/>
            <person name="Edwards R.J."/>
            <person name="Ferrari B.C."/>
        </authorList>
    </citation>
    <scope>NUCLEOTIDE SEQUENCE [LARGE SCALE GENOMIC DNA]</scope>
    <source>
        <strain evidence="2">SPB151</strain>
    </source>
</reference>
<dbReference type="EMBL" id="CP043661">
    <property type="protein sequence ID" value="QNE16758.1"/>
    <property type="molecule type" value="Genomic_DNA"/>
</dbReference>
<dbReference type="KEGG" id="kqi:F1D05_01150"/>
<sequence length="238" mass="26141">MTSTAVDFEAIKDKQRAGRAGVRDGLEVGAATRGCPAGHLVGYRGASRRAVRGPVEWVTLTKRDFVFRCRSAEHFSERFGQFYGPITKLTGTLSEEDRAQFAAQLADVPLQSTTAPTRRWRRMPSTSGRGAMTSIRLMGPPVIEPGQGPARVPRRRKTWALRAYLLARFGFTTVAEAGEQLRDGLPLRAELSVTAFLARKRHERVATVGCQPQWQGLAGRLSAQANSSGGRMRWCRGG</sequence>
<name>A0A7G6WRZ3_9ACTN</name>
<accession>A0A7G6WRZ3</accession>
<dbReference type="RefSeq" id="WP_185445434.1">
    <property type="nucleotide sequence ID" value="NZ_CP043661.1"/>
</dbReference>
<protein>
    <submittedName>
        <fullName evidence="1">Uncharacterized protein</fullName>
    </submittedName>
</protein>
<keyword evidence="2" id="KW-1185">Reference proteome</keyword>
<reference evidence="1 2" key="2">
    <citation type="journal article" date="2020" name="Microbiol. Resour. Announc.">
        <title>Antarctic desert soil bacteria exhibit high novel natural product potential, evaluated through long-read genome sequencing and comparative genomics.</title>
        <authorList>
            <person name="Benaud N."/>
            <person name="Edwards R.J."/>
            <person name="Amos T.G."/>
            <person name="D'Agostino P.M."/>
            <person name="Gutierrez-Chavez C."/>
            <person name="Montgomery K."/>
            <person name="Nicetic I."/>
            <person name="Ferrari B.C."/>
        </authorList>
    </citation>
    <scope>NUCLEOTIDE SEQUENCE [LARGE SCALE GENOMIC DNA]</scope>
    <source>
        <strain evidence="1 2">SPB151</strain>
    </source>
</reference>
<gene>
    <name evidence="1" type="ORF">F1D05_01150</name>
</gene>
<organism evidence="1 2">
    <name type="scientific">Kribbella qitaiheensis</name>
    <dbReference type="NCBI Taxonomy" id="1544730"/>
    <lineage>
        <taxon>Bacteria</taxon>
        <taxon>Bacillati</taxon>
        <taxon>Actinomycetota</taxon>
        <taxon>Actinomycetes</taxon>
        <taxon>Propionibacteriales</taxon>
        <taxon>Kribbellaceae</taxon>
        <taxon>Kribbella</taxon>
    </lineage>
</organism>
<evidence type="ECO:0000313" key="1">
    <source>
        <dbReference type="EMBL" id="QNE16758.1"/>
    </source>
</evidence>